<dbReference type="GO" id="GO:0000026">
    <property type="term" value="F:alpha-1,2-mannosyltransferase activity"/>
    <property type="evidence" value="ECO:0007669"/>
    <property type="project" value="TreeGrafter"/>
</dbReference>
<feature type="chain" id="PRO_5007855757" evidence="4">
    <location>
        <begin position="24"/>
        <end position="390"/>
    </location>
</feature>
<dbReference type="EMBL" id="KV426409">
    <property type="protein sequence ID" value="KZV81206.1"/>
    <property type="molecule type" value="Genomic_DNA"/>
</dbReference>
<reference evidence="5 6" key="1">
    <citation type="journal article" date="2016" name="Mol. Biol. Evol.">
        <title>Comparative Genomics of Early-Diverging Mushroom-Forming Fungi Provides Insights into the Origins of Lignocellulose Decay Capabilities.</title>
        <authorList>
            <person name="Nagy L.G."/>
            <person name="Riley R."/>
            <person name="Tritt A."/>
            <person name="Adam C."/>
            <person name="Daum C."/>
            <person name="Floudas D."/>
            <person name="Sun H."/>
            <person name="Yadav J.S."/>
            <person name="Pangilinan J."/>
            <person name="Larsson K.H."/>
            <person name="Matsuura K."/>
            <person name="Barry K."/>
            <person name="Labutti K."/>
            <person name="Kuo R."/>
            <person name="Ohm R.A."/>
            <person name="Bhattacharya S.S."/>
            <person name="Shirouzu T."/>
            <person name="Yoshinaga Y."/>
            <person name="Martin F.M."/>
            <person name="Grigoriev I.V."/>
            <person name="Hibbett D.S."/>
        </authorList>
    </citation>
    <scope>NUCLEOTIDE SEQUENCE [LARGE SCALE GENOMIC DNA]</scope>
    <source>
        <strain evidence="5 6">HHB12029</strain>
    </source>
</reference>
<dbReference type="Pfam" id="PF01793">
    <property type="entry name" value="Glyco_transf_15"/>
    <property type="match status" value="1"/>
</dbReference>
<dbReference type="PANTHER" id="PTHR31121:SF6">
    <property type="entry name" value="ALPHA-1,2 MANNOSYLTRANSFERASE KTR1"/>
    <property type="match status" value="1"/>
</dbReference>
<dbReference type="GO" id="GO:0000032">
    <property type="term" value="P:cell wall mannoprotein biosynthetic process"/>
    <property type="evidence" value="ECO:0007669"/>
    <property type="project" value="TreeGrafter"/>
</dbReference>
<dbReference type="GO" id="GO:0005794">
    <property type="term" value="C:Golgi apparatus"/>
    <property type="evidence" value="ECO:0007669"/>
    <property type="project" value="TreeGrafter"/>
</dbReference>
<evidence type="ECO:0000313" key="6">
    <source>
        <dbReference type="Proteomes" id="UP000077266"/>
    </source>
</evidence>
<evidence type="ECO:0000256" key="4">
    <source>
        <dbReference type="SAM" id="SignalP"/>
    </source>
</evidence>
<dbReference type="GO" id="GO:0016020">
    <property type="term" value="C:membrane"/>
    <property type="evidence" value="ECO:0007669"/>
    <property type="project" value="InterPro"/>
</dbReference>
<feature type="signal peptide" evidence="4">
    <location>
        <begin position="1"/>
        <end position="23"/>
    </location>
</feature>
<keyword evidence="2 5" id="KW-0808">Transferase</keyword>
<dbReference type="AlphaFoldDB" id="A0A165BTC6"/>
<name>A0A165BTC6_EXIGL</name>
<keyword evidence="6" id="KW-1185">Reference proteome</keyword>
<dbReference type="OrthoDB" id="439943at2759"/>
<dbReference type="Proteomes" id="UP000077266">
    <property type="component" value="Unassembled WGS sequence"/>
</dbReference>
<sequence length="390" mass="46275">MHARTRYLLVFLLVAIVIHLVLLNSHQGYSDAAAAQKQRIADAVAYKPVPARPASTPAPNAERIGQEADFNASRAAFLDRKANAALVMLAREVDLEGVISTMKQVEDRFNRKFKYPWVFLNERPFSDRFIKWTSEMTDAPIEYGIIPREHWNQPPWINETRAAETRERMKKQEIIYGGSIAYRNMCRYNSGFFFRHPLLQKYRYYWRVEPGVKFYCDLQFDPFLFMQDHNKVYGFTMALLEYEYTIPGLWASVRRFMKKYPQYIAKDNALRFVSGDRGWTYNLCHFWSNFEIADMEFWRSEPYMKFFEHLDRNGGFYYERWGDAPVHSIGVALLANKDQIHFFDEIGYRHEPFEHCPSGEAHARGKCWCSVDETFDSMWYSCMREFERVY</sequence>
<protein>
    <submittedName>
        <fullName evidence="5">Putative mannosyltransferase</fullName>
    </submittedName>
</protein>
<dbReference type="GO" id="GO:0006487">
    <property type="term" value="P:protein N-linked glycosylation"/>
    <property type="evidence" value="ECO:0007669"/>
    <property type="project" value="TreeGrafter"/>
</dbReference>
<comment type="similarity">
    <text evidence="1">Belongs to the glycosyltransferase 15 family.</text>
</comment>
<accession>A0A165BTC6</accession>
<dbReference type="STRING" id="1314781.A0A165BTC6"/>
<dbReference type="FunFam" id="3.90.550.10:FF:000051">
    <property type="entry name" value="Alpha-1,2-mannosyltransferase (Ktr4)"/>
    <property type="match status" value="1"/>
</dbReference>
<evidence type="ECO:0000256" key="1">
    <source>
        <dbReference type="ARBA" id="ARBA00007677"/>
    </source>
</evidence>
<dbReference type="InterPro" id="IPR029044">
    <property type="entry name" value="Nucleotide-diphossugar_trans"/>
</dbReference>
<proteinExistence type="inferred from homology"/>
<keyword evidence="5" id="KW-0328">Glycosyltransferase</keyword>
<evidence type="ECO:0000256" key="3">
    <source>
        <dbReference type="PIRSR" id="PIRSR018153-1"/>
    </source>
</evidence>
<evidence type="ECO:0000313" key="5">
    <source>
        <dbReference type="EMBL" id="KZV81206.1"/>
    </source>
</evidence>
<dbReference type="SUPFAM" id="SSF53448">
    <property type="entry name" value="Nucleotide-diphospho-sugar transferases"/>
    <property type="match status" value="1"/>
</dbReference>
<dbReference type="InterPro" id="IPR002685">
    <property type="entry name" value="Glyco_trans_15"/>
</dbReference>
<dbReference type="Gene3D" id="3.90.550.10">
    <property type="entry name" value="Spore Coat Polysaccharide Biosynthesis Protein SpsA, Chain A"/>
    <property type="match status" value="1"/>
</dbReference>
<dbReference type="PANTHER" id="PTHR31121">
    <property type="entry name" value="ALPHA-1,2 MANNOSYLTRANSFERASE KTR1"/>
    <property type="match status" value="1"/>
</dbReference>
<organism evidence="5 6">
    <name type="scientific">Exidia glandulosa HHB12029</name>
    <dbReference type="NCBI Taxonomy" id="1314781"/>
    <lineage>
        <taxon>Eukaryota</taxon>
        <taxon>Fungi</taxon>
        <taxon>Dikarya</taxon>
        <taxon>Basidiomycota</taxon>
        <taxon>Agaricomycotina</taxon>
        <taxon>Agaricomycetes</taxon>
        <taxon>Auriculariales</taxon>
        <taxon>Exidiaceae</taxon>
        <taxon>Exidia</taxon>
    </lineage>
</organism>
<dbReference type="InParanoid" id="A0A165BTC6"/>
<keyword evidence="4" id="KW-0732">Signal</keyword>
<gene>
    <name evidence="5" type="ORF">EXIGLDRAFT_731599</name>
</gene>
<feature type="active site" description="Nucleophile" evidence="3">
    <location>
        <position position="291"/>
    </location>
</feature>
<dbReference type="PIRSF" id="PIRSF018153">
    <property type="entry name" value="Glyco_trans_15"/>
    <property type="match status" value="1"/>
</dbReference>
<dbReference type="FunCoup" id="A0A165BTC6">
    <property type="interactions" value="151"/>
</dbReference>
<evidence type="ECO:0000256" key="2">
    <source>
        <dbReference type="ARBA" id="ARBA00022679"/>
    </source>
</evidence>